<keyword evidence="3" id="KW-1185">Reference proteome</keyword>
<feature type="domain" description="YdhG-like" evidence="1">
    <location>
        <begin position="19"/>
        <end position="111"/>
    </location>
</feature>
<evidence type="ECO:0000259" key="1">
    <source>
        <dbReference type="Pfam" id="PF08818"/>
    </source>
</evidence>
<sequence>MEKGFTTIDSYIEQTDRAHQPALRKIRSTISKAVPEATETINYGMPTFRYNGNLIHFALFKNHIGLYPGPDAIEEYAEELSAYKTSKGAIQIPFDNPISKSLLTKIVHFNVEKLKNKTAPDWKAYASQWPEEIDKIKSIVAQTILHEEFKWGTEIYTHKGKNVLSFGGFKNHFAIWFHNGVFLEDKNKVLVNASEGKTKSLRQWRFTSVEQMDEKKILQYIQEAIKTVDDGKEIKPEKSTAIEASGLFKDALEQDKKLKESFDKLTPGKRKDYILYIDEAKQDKTKLTRIEKIIPQILQGQGLHDKYKK</sequence>
<comment type="caution">
    <text evidence="2">The sequence shown here is derived from an EMBL/GenBank/DDBJ whole genome shotgun (WGS) entry which is preliminary data.</text>
</comment>
<dbReference type="Proteomes" id="UP000616201">
    <property type="component" value="Unassembled WGS sequence"/>
</dbReference>
<feature type="domain" description="YdhG-like" evidence="1">
    <location>
        <begin position="130"/>
        <end position="225"/>
    </location>
</feature>
<dbReference type="SUPFAM" id="SSF159888">
    <property type="entry name" value="YdhG-like"/>
    <property type="match status" value="2"/>
</dbReference>
<proteinExistence type="predicted"/>
<gene>
    <name evidence="2" type="ORF">C4F49_11950</name>
</gene>
<dbReference type="Gene3D" id="3.90.1150.200">
    <property type="match status" value="2"/>
</dbReference>
<dbReference type="AlphaFoldDB" id="A0A928UXA4"/>
<evidence type="ECO:0000313" key="3">
    <source>
        <dbReference type="Proteomes" id="UP000616201"/>
    </source>
</evidence>
<evidence type="ECO:0000313" key="2">
    <source>
        <dbReference type="EMBL" id="MBE8714397.1"/>
    </source>
</evidence>
<dbReference type="Pfam" id="PF13376">
    <property type="entry name" value="OmdA"/>
    <property type="match status" value="1"/>
</dbReference>
<name>A0A928UXA4_9SPHI</name>
<organism evidence="2 3">
    <name type="scientific">Sphingobacterium hungaricum</name>
    <dbReference type="NCBI Taxonomy" id="2082723"/>
    <lineage>
        <taxon>Bacteria</taxon>
        <taxon>Pseudomonadati</taxon>
        <taxon>Bacteroidota</taxon>
        <taxon>Sphingobacteriia</taxon>
        <taxon>Sphingobacteriales</taxon>
        <taxon>Sphingobacteriaceae</taxon>
        <taxon>Sphingobacterium</taxon>
    </lineage>
</organism>
<protein>
    <recommendedName>
        <fullName evidence="1">YdhG-like domain-containing protein</fullName>
    </recommendedName>
</protein>
<accession>A0A928UXA4</accession>
<dbReference type="EMBL" id="PRDK01000006">
    <property type="protein sequence ID" value="MBE8714397.1"/>
    <property type="molecule type" value="Genomic_DNA"/>
</dbReference>
<dbReference type="Pfam" id="PF08818">
    <property type="entry name" value="DUF1801"/>
    <property type="match status" value="2"/>
</dbReference>
<dbReference type="InterPro" id="IPR014922">
    <property type="entry name" value="YdhG-like"/>
</dbReference>
<reference evidence="2" key="1">
    <citation type="submission" date="2018-02" db="EMBL/GenBank/DDBJ databases">
        <authorList>
            <person name="Vasarhelyi B.M."/>
            <person name="Deshmukh S."/>
            <person name="Balint B."/>
            <person name="Kukolya J."/>
        </authorList>
    </citation>
    <scope>NUCLEOTIDE SEQUENCE</scope>
    <source>
        <strain evidence="2">KB22</strain>
    </source>
</reference>
<dbReference type="RefSeq" id="WP_196936354.1">
    <property type="nucleotide sequence ID" value="NZ_MU158698.1"/>
</dbReference>